<evidence type="ECO:0000313" key="3">
    <source>
        <dbReference type="Proteomes" id="UP001155882"/>
    </source>
</evidence>
<evidence type="ECO:0000259" key="1">
    <source>
        <dbReference type="SMART" id="SM00901"/>
    </source>
</evidence>
<dbReference type="RefSeq" id="WP_165880181.1">
    <property type="nucleotide sequence ID" value="NZ_CP123251.1"/>
</dbReference>
<proteinExistence type="predicted"/>
<dbReference type="InterPro" id="IPR014966">
    <property type="entry name" value="FRG-dom"/>
</dbReference>
<reference evidence="2" key="1">
    <citation type="submission" date="2021-07" db="EMBL/GenBank/DDBJ databases">
        <authorList>
            <person name="Stanton E."/>
        </authorList>
    </citation>
    <scope>NUCLEOTIDE SEQUENCE</scope>
    <source>
        <strain evidence="2">2021EL-01139</strain>
    </source>
</reference>
<sequence length="268" mass="30881">MNIIQEIEIKSFQDFFNLVATGQNGDMNSFWFRGQGKASYGLKPSLHRHESINDQISLFNMEKNLLNRFKERSIPYLKNQISNNWEFLFLMQHHGMPTRLLDWTENPLIALFFALSTSPLNERGDYYEDAAVWLLSPSKWNRAIFKNQSYDGGALSTSDLLVNNGYSLETEIRLLNEYPVAILGIHNSPRIVAQRGSFCLFGKSLDTMDKIYEDPIFPNDCLKKIIIPSHLIDSILKNLIWMGITDAVIYPDLDGLSKETKRQFGYKV</sequence>
<dbReference type="SMART" id="SM00901">
    <property type="entry name" value="FRG"/>
    <property type="match status" value="1"/>
</dbReference>
<dbReference type="EMBL" id="JAHWLI010000033">
    <property type="protein sequence ID" value="MBW3117142.1"/>
    <property type="molecule type" value="Genomic_DNA"/>
</dbReference>
<comment type="caution">
    <text evidence="2">The sequence shown here is derived from an EMBL/GenBank/DDBJ whole genome shotgun (WGS) entry which is preliminary data.</text>
</comment>
<dbReference type="AlphaFoldDB" id="A0AAE2ZC74"/>
<feature type="domain" description="FRG" evidence="1">
    <location>
        <begin position="26"/>
        <end position="133"/>
    </location>
</feature>
<evidence type="ECO:0000313" key="2">
    <source>
        <dbReference type="EMBL" id="MBW3117142.1"/>
    </source>
</evidence>
<name>A0AAE2ZC74_PRORE</name>
<dbReference type="Pfam" id="PF08867">
    <property type="entry name" value="FRG"/>
    <property type="match status" value="1"/>
</dbReference>
<protein>
    <submittedName>
        <fullName evidence="2">FRG domain-containing protein</fullName>
    </submittedName>
</protein>
<organism evidence="2 3">
    <name type="scientific">Providencia rettgeri</name>
    <dbReference type="NCBI Taxonomy" id="587"/>
    <lineage>
        <taxon>Bacteria</taxon>
        <taxon>Pseudomonadati</taxon>
        <taxon>Pseudomonadota</taxon>
        <taxon>Gammaproteobacteria</taxon>
        <taxon>Enterobacterales</taxon>
        <taxon>Morganellaceae</taxon>
        <taxon>Providencia</taxon>
    </lineage>
</organism>
<gene>
    <name evidence="2" type="ORF">KYI77_11845</name>
</gene>
<accession>A0AAE2ZC74</accession>
<dbReference type="Proteomes" id="UP001155882">
    <property type="component" value="Unassembled WGS sequence"/>
</dbReference>